<dbReference type="EMBL" id="RQZA01000001">
    <property type="protein sequence ID" value="RRD32638.1"/>
    <property type="molecule type" value="Genomic_DNA"/>
</dbReference>
<gene>
    <name evidence="2" type="ORF">EII38_02560</name>
</gene>
<dbReference type="AlphaFoldDB" id="A0A3P1VG19"/>
<name>A0A3P1VG19_9STRE</name>
<comment type="caution">
    <text evidence="2">The sequence shown here is derived from an EMBL/GenBank/DDBJ whole genome shotgun (WGS) entry which is preliminary data.</text>
</comment>
<evidence type="ECO:0000259" key="1">
    <source>
        <dbReference type="Pfam" id="PF08349"/>
    </source>
</evidence>
<accession>A0A3P1VG19</accession>
<keyword evidence="3" id="KW-1185">Reference proteome</keyword>
<dbReference type="InterPro" id="IPR013560">
    <property type="entry name" value="DUF1722"/>
</dbReference>
<dbReference type="Pfam" id="PF08349">
    <property type="entry name" value="DUF1722"/>
    <property type="match status" value="1"/>
</dbReference>
<dbReference type="RefSeq" id="WP_124775767.1">
    <property type="nucleotide sequence ID" value="NZ_RQZA01000001.1"/>
</dbReference>
<sequence length="124" mass="14978">MRNLQKDWAYHKYWVMGHSQAHYNALRLLFKGNDWSEEKTQRYHQLIDEAGTIRPSKATLTTSYQHMWGYFKKRATDSEKERYKLLISQVTPEDDRLGPFLLELIETYQPPYLLHSKFYKEKGF</sequence>
<evidence type="ECO:0000313" key="3">
    <source>
        <dbReference type="Proteomes" id="UP000281771"/>
    </source>
</evidence>
<protein>
    <submittedName>
        <fullName evidence="2">DUF1722 domain-containing protein</fullName>
    </submittedName>
</protein>
<dbReference type="Proteomes" id="UP000281771">
    <property type="component" value="Unassembled WGS sequence"/>
</dbReference>
<evidence type="ECO:0000313" key="2">
    <source>
        <dbReference type="EMBL" id="RRD32638.1"/>
    </source>
</evidence>
<organism evidence="2 3">
    <name type="scientific">Streptococcus minor</name>
    <dbReference type="NCBI Taxonomy" id="229549"/>
    <lineage>
        <taxon>Bacteria</taxon>
        <taxon>Bacillati</taxon>
        <taxon>Bacillota</taxon>
        <taxon>Bacilli</taxon>
        <taxon>Lactobacillales</taxon>
        <taxon>Streptococcaceae</taxon>
        <taxon>Streptococcus</taxon>
    </lineage>
</organism>
<dbReference type="STRING" id="1123309.GCA_000377005_01719"/>
<reference evidence="2 3" key="1">
    <citation type="submission" date="2018-11" db="EMBL/GenBank/DDBJ databases">
        <title>Genomes From Bacteria Associated with the Canine Oral Cavity: a Test Case for Automated Genome-Based Taxonomic Assignment.</title>
        <authorList>
            <person name="Coil D.A."/>
            <person name="Jospin G."/>
            <person name="Darling A.E."/>
            <person name="Wallis C."/>
            <person name="Davis I.J."/>
            <person name="Harris S."/>
            <person name="Eisen J.A."/>
            <person name="Holcombe L.J."/>
            <person name="O'Flynn C."/>
        </authorList>
    </citation>
    <scope>NUCLEOTIDE SEQUENCE [LARGE SCALE GENOMIC DNA]</scope>
    <source>
        <strain evidence="2 3">OH4621_COT-116</strain>
    </source>
</reference>
<proteinExistence type="predicted"/>
<feature type="domain" description="DUF1722" evidence="1">
    <location>
        <begin position="12"/>
        <end position="119"/>
    </location>
</feature>